<name>A0A418WIP0_9PROT</name>
<proteinExistence type="predicted"/>
<evidence type="ECO:0000313" key="3">
    <source>
        <dbReference type="Proteomes" id="UP000284605"/>
    </source>
</evidence>
<dbReference type="Proteomes" id="UP000284605">
    <property type="component" value="Unassembled WGS sequence"/>
</dbReference>
<organism evidence="2 3">
    <name type="scientific">Oleomonas cavernae</name>
    <dbReference type="NCBI Taxonomy" id="2320859"/>
    <lineage>
        <taxon>Bacteria</taxon>
        <taxon>Pseudomonadati</taxon>
        <taxon>Pseudomonadota</taxon>
        <taxon>Alphaproteobacteria</taxon>
        <taxon>Acetobacterales</taxon>
        <taxon>Acetobacteraceae</taxon>
        <taxon>Oleomonas</taxon>
    </lineage>
</organism>
<keyword evidence="1" id="KW-0472">Membrane</keyword>
<accession>A0A418WIP0</accession>
<evidence type="ECO:0000256" key="1">
    <source>
        <dbReference type="SAM" id="Phobius"/>
    </source>
</evidence>
<dbReference type="AlphaFoldDB" id="A0A418WIP0"/>
<gene>
    <name evidence="2" type="ORF">D3874_07220</name>
</gene>
<evidence type="ECO:0000313" key="2">
    <source>
        <dbReference type="EMBL" id="RJF89893.1"/>
    </source>
</evidence>
<dbReference type="OrthoDB" id="7777996at2"/>
<sequence>MSGGAVTTSTAMADRLCLAATPTFAAMALVEALFGGQANILCGAGGGLPLNGMALMYALMSIFHAAPWLRRFRRA</sequence>
<keyword evidence="1" id="KW-1133">Transmembrane helix</keyword>
<protein>
    <submittedName>
        <fullName evidence="2">Uncharacterized protein</fullName>
    </submittedName>
</protein>
<dbReference type="EMBL" id="QYUK01000011">
    <property type="protein sequence ID" value="RJF89893.1"/>
    <property type="molecule type" value="Genomic_DNA"/>
</dbReference>
<feature type="transmembrane region" description="Helical" evidence="1">
    <location>
        <begin position="48"/>
        <end position="69"/>
    </location>
</feature>
<reference evidence="2 3" key="1">
    <citation type="submission" date="2018-09" db="EMBL/GenBank/DDBJ databases">
        <authorList>
            <person name="Zhu H."/>
        </authorList>
    </citation>
    <scope>NUCLEOTIDE SEQUENCE [LARGE SCALE GENOMIC DNA]</scope>
    <source>
        <strain evidence="2 3">K1W22B-8</strain>
    </source>
</reference>
<keyword evidence="3" id="KW-1185">Reference proteome</keyword>
<keyword evidence="1" id="KW-0812">Transmembrane</keyword>
<comment type="caution">
    <text evidence="2">The sequence shown here is derived from an EMBL/GenBank/DDBJ whole genome shotgun (WGS) entry which is preliminary data.</text>
</comment>